<dbReference type="PANTHER" id="PTHR11102:SF160">
    <property type="entry name" value="ERAD-ASSOCIATED E3 UBIQUITIN-PROTEIN LIGASE COMPONENT HRD3"/>
    <property type="match status" value="1"/>
</dbReference>
<dbReference type="Gene3D" id="1.25.40.10">
    <property type="entry name" value="Tetratricopeptide repeat domain"/>
    <property type="match status" value="2"/>
</dbReference>
<dbReference type="EMBL" id="JAQZSM010000028">
    <property type="protein sequence ID" value="MDD7973263.1"/>
    <property type="molecule type" value="Genomic_DNA"/>
</dbReference>
<keyword evidence="1" id="KW-0732">Signal</keyword>
<dbReference type="Proteomes" id="UP001431784">
    <property type="component" value="Unassembled WGS sequence"/>
</dbReference>
<evidence type="ECO:0000313" key="2">
    <source>
        <dbReference type="EMBL" id="MDD7973263.1"/>
    </source>
</evidence>
<dbReference type="SUPFAM" id="SSF81901">
    <property type="entry name" value="HCP-like"/>
    <property type="match status" value="1"/>
</dbReference>
<dbReference type="Pfam" id="PF08238">
    <property type="entry name" value="Sel1"/>
    <property type="match status" value="5"/>
</dbReference>
<gene>
    <name evidence="2" type="ORF">PUT78_19470</name>
</gene>
<sequence>MIDPVFRTSLGTLALVLGMSISAAAQDQSERYEQLKADAARGDADAMYELGEMYYLGMQAQRGGPERDTERGVELFRPLAEAGHVRAQWRLGWAYEMGSGVERDAETAYRLYTEAAAQGFIHAKQTLGKLYIDGRGTESDYDRAYALLREAAEADVVRAMTDLARLYQDPARGPVHDPARAVHWFRMSAEQNQPTGVQGLSEAYLNGIGVERDPVAALRAYVEYEERTGREQTTALLRILSQLSDEERAMVEKVAEAENWLADD</sequence>
<protein>
    <submittedName>
        <fullName evidence="2">Tetratricopeptide repeat protein</fullName>
    </submittedName>
</protein>
<comment type="caution">
    <text evidence="2">The sequence shown here is derived from an EMBL/GenBank/DDBJ whole genome shotgun (WGS) entry which is preliminary data.</text>
</comment>
<dbReference type="InterPro" id="IPR050767">
    <property type="entry name" value="Sel1_AlgK"/>
</dbReference>
<dbReference type="SMART" id="SM00671">
    <property type="entry name" value="SEL1"/>
    <property type="match status" value="4"/>
</dbReference>
<reference evidence="2" key="1">
    <citation type="submission" date="2023-02" db="EMBL/GenBank/DDBJ databases">
        <title>Description of Roseinatronobacter alkalisoli sp. nov., an alkaliphilic bacerium isolated from soda soil.</title>
        <authorList>
            <person name="Wei W."/>
        </authorList>
    </citation>
    <scope>NUCLEOTIDE SEQUENCE</scope>
    <source>
        <strain evidence="2">HJB301</strain>
    </source>
</reference>
<evidence type="ECO:0000313" key="3">
    <source>
        <dbReference type="Proteomes" id="UP001431784"/>
    </source>
</evidence>
<dbReference type="InterPro" id="IPR006597">
    <property type="entry name" value="Sel1-like"/>
</dbReference>
<dbReference type="PANTHER" id="PTHR11102">
    <property type="entry name" value="SEL-1-LIKE PROTEIN"/>
    <property type="match status" value="1"/>
</dbReference>
<organism evidence="2 3">
    <name type="scientific">Roseinatronobacter alkalisoli</name>
    <dbReference type="NCBI Taxonomy" id="3028235"/>
    <lineage>
        <taxon>Bacteria</taxon>
        <taxon>Pseudomonadati</taxon>
        <taxon>Pseudomonadota</taxon>
        <taxon>Alphaproteobacteria</taxon>
        <taxon>Rhodobacterales</taxon>
        <taxon>Paracoccaceae</taxon>
        <taxon>Roseinatronobacter</taxon>
    </lineage>
</organism>
<dbReference type="InterPro" id="IPR011990">
    <property type="entry name" value="TPR-like_helical_dom_sf"/>
</dbReference>
<accession>A0ABT5TH60</accession>
<name>A0ABT5TH60_9RHOB</name>
<keyword evidence="3" id="KW-1185">Reference proteome</keyword>
<evidence type="ECO:0000256" key="1">
    <source>
        <dbReference type="SAM" id="SignalP"/>
    </source>
</evidence>
<dbReference type="RefSeq" id="WP_274353933.1">
    <property type="nucleotide sequence ID" value="NZ_JAQZSM010000028.1"/>
</dbReference>
<feature type="signal peptide" evidence="1">
    <location>
        <begin position="1"/>
        <end position="25"/>
    </location>
</feature>
<feature type="chain" id="PRO_5046627055" evidence="1">
    <location>
        <begin position="26"/>
        <end position="264"/>
    </location>
</feature>
<proteinExistence type="predicted"/>